<dbReference type="Pfam" id="PF10990">
    <property type="entry name" value="DUF2809"/>
    <property type="match status" value="1"/>
</dbReference>
<comment type="caution">
    <text evidence="2">The sequence shown here is derived from an EMBL/GenBank/DDBJ whole genome shotgun (WGS) entry which is preliminary data.</text>
</comment>
<evidence type="ECO:0000313" key="2">
    <source>
        <dbReference type="EMBL" id="OAB43755.1"/>
    </source>
</evidence>
<keyword evidence="1" id="KW-1133">Transmembrane helix</keyword>
<protein>
    <recommendedName>
        <fullName evidence="4">DUF2809 domain-containing protein</fullName>
    </recommendedName>
</protein>
<feature type="transmembrane region" description="Helical" evidence="1">
    <location>
        <begin position="12"/>
        <end position="35"/>
    </location>
</feature>
<keyword evidence="1" id="KW-0472">Membrane</keyword>
<dbReference type="AlphaFoldDB" id="A0A168LRL3"/>
<feature type="transmembrane region" description="Helical" evidence="1">
    <location>
        <begin position="71"/>
        <end position="89"/>
    </location>
</feature>
<reference evidence="2 3" key="1">
    <citation type="submission" date="2016-03" db="EMBL/GenBank/DDBJ databases">
        <title>Draft genome sequence of Paenibacillus glacialis DSM 22343.</title>
        <authorList>
            <person name="Shin S.-K."/>
            <person name="Yi H."/>
        </authorList>
    </citation>
    <scope>NUCLEOTIDE SEQUENCE [LARGE SCALE GENOMIC DNA]</scope>
    <source>
        <strain evidence="2 3">DSM 22343</strain>
    </source>
</reference>
<evidence type="ECO:0000313" key="3">
    <source>
        <dbReference type="Proteomes" id="UP000076967"/>
    </source>
</evidence>
<organism evidence="2 3">
    <name type="scientific">Paenibacillus glacialis</name>
    <dbReference type="NCBI Taxonomy" id="494026"/>
    <lineage>
        <taxon>Bacteria</taxon>
        <taxon>Bacillati</taxon>
        <taxon>Bacillota</taxon>
        <taxon>Bacilli</taxon>
        <taxon>Bacillales</taxon>
        <taxon>Paenibacillaceae</taxon>
        <taxon>Paenibacillus</taxon>
    </lineage>
</organism>
<dbReference type="EMBL" id="LVJH01000010">
    <property type="protein sequence ID" value="OAB43755.1"/>
    <property type="molecule type" value="Genomic_DNA"/>
</dbReference>
<accession>A0A168LRL3</accession>
<dbReference type="Proteomes" id="UP000076967">
    <property type="component" value="Unassembled WGS sequence"/>
</dbReference>
<dbReference type="InterPro" id="IPR021257">
    <property type="entry name" value="DUF2809"/>
</dbReference>
<gene>
    <name evidence="2" type="ORF">PGLA_08215</name>
</gene>
<sequence>MLREDDISLAYLKARVVYIIVFFTVIILGISSRVLTDVIPIFVSRHFGDIFWASMVYFGCRILLLKQRLMVSVYLSVLFSFTIEFSQLYQAEWINSIRSTVLGALILGRGFLSVDLIRYMVGIVFSYVMDYFWISHVKEKH</sequence>
<proteinExistence type="predicted"/>
<feature type="transmembrane region" description="Helical" evidence="1">
    <location>
        <begin position="116"/>
        <end position="134"/>
    </location>
</feature>
<dbReference type="STRING" id="494026.PGLA_08215"/>
<keyword evidence="1" id="KW-0812">Transmembrane</keyword>
<keyword evidence="3" id="KW-1185">Reference proteome</keyword>
<evidence type="ECO:0008006" key="4">
    <source>
        <dbReference type="Google" id="ProtNLM"/>
    </source>
</evidence>
<name>A0A168LRL3_9BACL</name>
<dbReference type="OrthoDB" id="5360192at2"/>
<feature type="transmembrane region" description="Helical" evidence="1">
    <location>
        <begin position="47"/>
        <end position="64"/>
    </location>
</feature>
<evidence type="ECO:0000256" key="1">
    <source>
        <dbReference type="SAM" id="Phobius"/>
    </source>
</evidence>